<proteinExistence type="inferred from homology"/>
<keyword evidence="2" id="KW-0719">Serine esterase</keyword>
<dbReference type="InterPro" id="IPR029058">
    <property type="entry name" value="AB_hydrolase_fold"/>
</dbReference>
<dbReference type="InterPro" id="IPR000675">
    <property type="entry name" value="Cutinase/axe"/>
</dbReference>
<dbReference type="Pfam" id="PF01083">
    <property type="entry name" value="Cutinase"/>
    <property type="match status" value="1"/>
</dbReference>
<gene>
    <name evidence="5" type="ORF">MSEO_36630</name>
</gene>
<dbReference type="PANTHER" id="PTHR33630:SF9">
    <property type="entry name" value="CUTINASE 4"/>
    <property type="match status" value="1"/>
</dbReference>
<organism evidence="5 6">
    <name type="scientific">Mycobacterium seoulense</name>
    <dbReference type="NCBI Taxonomy" id="386911"/>
    <lineage>
        <taxon>Bacteria</taxon>
        <taxon>Bacillati</taxon>
        <taxon>Actinomycetota</taxon>
        <taxon>Actinomycetes</taxon>
        <taxon>Mycobacteriales</taxon>
        <taxon>Mycobacteriaceae</taxon>
        <taxon>Mycobacterium</taxon>
    </lineage>
</organism>
<evidence type="ECO:0000256" key="2">
    <source>
        <dbReference type="ARBA" id="ARBA00022487"/>
    </source>
</evidence>
<dbReference type="AlphaFoldDB" id="A0A7I7P3V1"/>
<accession>A0A7I7P3V1</accession>
<dbReference type="KEGG" id="mseo:MSEO_36630"/>
<keyword evidence="4" id="KW-1015">Disulfide bond</keyword>
<sequence>MIAPRVFRNLVRAAGVAAAVSSAVVGVPTDVPSADADPCPDVEVVFARGTGQASGVGQVGQAFIDSLGPQLGGRSMGVYAVNYPATTAFATSAQAGSDDTVAHVGDMIVRCPRTRLVLGGFSQGAGVMDLATKALPAQADDHVAAIAVFGNPTSPLAGSLAGTVFPPIGPPYAAKTIDECAAGDPACSDGSHINVFAHGSYVQSGMTAQAANFVAARL</sequence>
<evidence type="ECO:0000256" key="3">
    <source>
        <dbReference type="ARBA" id="ARBA00022801"/>
    </source>
</evidence>
<name>A0A7I7P3V1_9MYCO</name>
<dbReference type="Gene3D" id="3.40.50.1820">
    <property type="entry name" value="alpha/beta hydrolase"/>
    <property type="match status" value="1"/>
</dbReference>
<evidence type="ECO:0000313" key="6">
    <source>
        <dbReference type="Proteomes" id="UP000466632"/>
    </source>
</evidence>
<dbReference type="Proteomes" id="UP000466632">
    <property type="component" value="Chromosome"/>
</dbReference>
<dbReference type="PANTHER" id="PTHR33630">
    <property type="entry name" value="CUTINASE RV1984C-RELATED-RELATED"/>
    <property type="match status" value="1"/>
</dbReference>
<keyword evidence="6" id="KW-1185">Reference proteome</keyword>
<evidence type="ECO:0000256" key="4">
    <source>
        <dbReference type="ARBA" id="ARBA00023157"/>
    </source>
</evidence>
<evidence type="ECO:0000313" key="5">
    <source>
        <dbReference type="EMBL" id="BBY03164.1"/>
    </source>
</evidence>
<dbReference type="GO" id="GO:0052689">
    <property type="term" value="F:carboxylic ester hydrolase activity"/>
    <property type="evidence" value="ECO:0007669"/>
    <property type="project" value="UniProtKB-KW"/>
</dbReference>
<keyword evidence="3" id="KW-0378">Hydrolase</keyword>
<dbReference type="SUPFAM" id="SSF53474">
    <property type="entry name" value="alpha/beta-Hydrolases"/>
    <property type="match status" value="1"/>
</dbReference>
<dbReference type="EMBL" id="AP022582">
    <property type="protein sequence ID" value="BBY03164.1"/>
    <property type="molecule type" value="Genomic_DNA"/>
</dbReference>
<dbReference type="SMART" id="SM01110">
    <property type="entry name" value="Cutinase"/>
    <property type="match status" value="1"/>
</dbReference>
<protein>
    <submittedName>
        <fullName evidence="5">Putative cutinase</fullName>
    </submittedName>
</protein>
<evidence type="ECO:0000256" key="1">
    <source>
        <dbReference type="ARBA" id="ARBA00007534"/>
    </source>
</evidence>
<comment type="similarity">
    <text evidence="1">Belongs to the cutinase family.</text>
</comment>
<reference evidence="5 6" key="1">
    <citation type="journal article" date="2019" name="Emerg. Microbes Infect.">
        <title>Comprehensive subspecies identification of 175 nontuberculous mycobacteria species based on 7547 genomic profiles.</title>
        <authorList>
            <person name="Matsumoto Y."/>
            <person name="Kinjo T."/>
            <person name="Motooka D."/>
            <person name="Nabeya D."/>
            <person name="Jung N."/>
            <person name="Uechi K."/>
            <person name="Horii T."/>
            <person name="Iida T."/>
            <person name="Fujita J."/>
            <person name="Nakamura S."/>
        </authorList>
    </citation>
    <scope>NUCLEOTIDE SEQUENCE [LARGE SCALE GENOMIC DNA]</scope>
    <source>
        <strain evidence="5 6">JCM 16018</strain>
    </source>
</reference>
<dbReference type="RefSeq" id="WP_269475729.1">
    <property type="nucleotide sequence ID" value="NZ_AP022582.1"/>
</dbReference>